<dbReference type="InterPro" id="IPR050695">
    <property type="entry name" value="N-acetylmuramoyl_amidase_3"/>
</dbReference>
<feature type="compositionally biased region" description="Basic and acidic residues" evidence="2">
    <location>
        <begin position="66"/>
        <end position="109"/>
    </location>
</feature>
<dbReference type="GO" id="GO:0030288">
    <property type="term" value="C:outer membrane-bounded periplasmic space"/>
    <property type="evidence" value="ECO:0007669"/>
    <property type="project" value="TreeGrafter"/>
</dbReference>
<evidence type="ECO:0000259" key="3">
    <source>
        <dbReference type="SMART" id="SM00646"/>
    </source>
</evidence>
<dbReference type="SUPFAM" id="SSF53187">
    <property type="entry name" value="Zn-dependent exopeptidases"/>
    <property type="match status" value="1"/>
</dbReference>
<dbReference type="CDD" id="cd02696">
    <property type="entry name" value="MurNAc-LAA"/>
    <property type="match status" value="1"/>
</dbReference>
<evidence type="ECO:0000256" key="1">
    <source>
        <dbReference type="ARBA" id="ARBA00022801"/>
    </source>
</evidence>
<dbReference type="Proteomes" id="UP000198806">
    <property type="component" value="Unassembled WGS sequence"/>
</dbReference>
<feature type="compositionally biased region" description="Low complexity" evidence="2">
    <location>
        <begin position="110"/>
        <end position="119"/>
    </location>
</feature>
<gene>
    <name evidence="4" type="ORF">SAMN04489757_1268</name>
</gene>
<dbReference type="PANTHER" id="PTHR30404:SF0">
    <property type="entry name" value="N-ACETYLMURAMOYL-L-ALANINE AMIDASE AMIC"/>
    <property type="match status" value="1"/>
</dbReference>
<feature type="domain" description="MurNAc-LAA" evidence="3">
    <location>
        <begin position="246"/>
        <end position="365"/>
    </location>
</feature>
<dbReference type="GO" id="GO:0008745">
    <property type="term" value="F:N-acetylmuramoyl-L-alanine amidase activity"/>
    <property type="evidence" value="ECO:0007669"/>
    <property type="project" value="InterPro"/>
</dbReference>
<proteinExistence type="predicted"/>
<dbReference type="AlphaFoldDB" id="A0A1I5H5G0"/>
<dbReference type="Pfam" id="PF01520">
    <property type="entry name" value="Amidase_3"/>
    <property type="match status" value="1"/>
</dbReference>
<dbReference type="GO" id="GO:0009253">
    <property type="term" value="P:peptidoglycan catabolic process"/>
    <property type="evidence" value="ECO:0007669"/>
    <property type="project" value="InterPro"/>
</dbReference>
<dbReference type="EMBL" id="FOWD01000026">
    <property type="protein sequence ID" value="SFO43548.1"/>
    <property type="molecule type" value="Genomic_DNA"/>
</dbReference>
<evidence type="ECO:0000313" key="4">
    <source>
        <dbReference type="EMBL" id="SFO43548.1"/>
    </source>
</evidence>
<evidence type="ECO:0000313" key="5">
    <source>
        <dbReference type="Proteomes" id="UP000198806"/>
    </source>
</evidence>
<evidence type="ECO:0000256" key="2">
    <source>
        <dbReference type="SAM" id="MobiDB-lite"/>
    </source>
</evidence>
<dbReference type="InterPro" id="IPR002508">
    <property type="entry name" value="MurNAc-LAA_cat"/>
</dbReference>
<dbReference type="STRING" id="1527.SAMN04489757_1268"/>
<sequence length="369" mass="40934">MFKEKFKIIILLSSFLFLWGCGKKDNLPYPNPEEPIISETKILEHDIKEIEKSEDNNAFDTIIHTGAKENKTKNKDIKKSENEREKTGTKEGENDSTKISKEVSTKENKSGSTGESKSGSTKEGKNASTEVKKESSTKDTKEREKDKKVSKNQGENEKAKETKKLIVIDAGHQEKGNNEKEPVGPGAKEKKAKVSSGTTGVASGLKEYELNLKVSLKLKKELIKRGYEVVMIRETNDVNISNSERAAIANEAKADAFIRIHANGSDNSKVSGIMTISPTKENPYISSLYKKCKTLSKAVLDGMLETTGANSKGVWETDTMSGINWCEVPVTIVEMGFMTNPKEDKLMATEKYQDKMVQGIANGLDEYFK</sequence>
<dbReference type="OrthoDB" id="43070at2"/>
<dbReference type="Gene3D" id="3.40.630.40">
    <property type="entry name" value="Zn-dependent exopeptidases"/>
    <property type="match status" value="1"/>
</dbReference>
<dbReference type="PANTHER" id="PTHR30404">
    <property type="entry name" value="N-ACETYLMURAMOYL-L-ALANINE AMIDASE"/>
    <property type="match status" value="1"/>
</dbReference>
<organism evidence="4 5">
    <name type="scientific">Anaerocolumna aminovalerica</name>
    <dbReference type="NCBI Taxonomy" id="1527"/>
    <lineage>
        <taxon>Bacteria</taxon>
        <taxon>Bacillati</taxon>
        <taxon>Bacillota</taxon>
        <taxon>Clostridia</taxon>
        <taxon>Lachnospirales</taxon>
        <taxon>Lachnospiraceae</taxon>
        <taxon>Anaerocolumna</taxon>
    </lineage>
</organism>
<keyword evidence="1" id="KW-0378">Hydrolase</keyword>
<feature type="region of interest" description="Disordered" evidence="2">
    <location>
        <begin position="58"/>
        <end position="199"/>
    </location>
</feature>
<protein>
    <submittedName>
        <fullName evidence="4">N-acetylmuramoyl-L-alanine amidase</fullName>
    </submittedName>
</protein>
<dbReference type="SMART" id="SM00646">
    <property type="entry name" value="Ami_3"/>
    <property type="match status" value="1"/>
</dbReference>
<dbReference type="RefSeq" id="WP_091687476.1">
    <property type="nucleotide sequence ID" value="NZ_BAABFM010000078.1"/>
</dbReference>
<reference evidence="4 5" key="1">
    <citation type="submission" date="2016-10" db="EMBL/GenBank/DDBJ databases">
        <authorList>
            <person name="de Groot N.N."/>
        </authorList>
    </citation>
    <scope>NUCLEOTIDE SEQUENCE [LARGE SCALE GENOMIC DNA]</scope>
    <source>
        <strain evidence="4 5">DSM 1283</strain>
    </source>
</reference>
<name>A0A1I5H5G0_9FIRM</name>
<feature type="compositionally biased region" description="Basic and acidic residues" evidence="2">
    <location>
        <begin position="120"/>
        <end position="182"/>
    </location>
</feature>
<keyword evidence="5" id="KW-1185">Reference proteome</keyword>
<accession>A0A1I5H5G0</accession>